<dbReference type="AlphaFoldDB" id="A0A1Y2E4H3"/>
<dbReference type="RefSeq" id="XP_040717301.1">
    <property type="nucleotide sequence ID" value="XM_040865253.1"/>
</dbReference>
<evidence type="ECO:0000313" key="1">
    <source>
        <dbReference type="EMBL" id="ORY66337.1"/>
    </source>
</evidence>
<protein>
    <submittedName>
        <fullName evidence="1">Uncharacterized protein</fullName>
    </submittedName>
</protein>
<evidence type="ECO:0000313" key="2">
    <source>
        <dbReference type="Proteomes" id="UP000193689"/>
    </source>
</evidence>
<dbReference type="InParanoid" id="A0A1Y2E4H3"/>
<comment type="caution">
    <text evidence="1">The sequence shown here is derived from an EMBL/GenBank/DDBJ whole genome shotgun (WGS) entry which is preliminary data.</text>
</comment>
<organism evidence="1 2">
    <name type="scientific">Pseudomassariella vexata</name>
    <dbReference type="NCBI Taxonomy" id="1141098"/>
    <lineage>
        <taxon>Eukaryota</taxon>
        <taxon>Fungi</taxon>
        <taxon>Dikarya</taxon>
        <taxon>Ascomycota</taxon>
        <taxon>Pezizomycotina</taxon>
        <taxon>Sordariomycetes</taxon>
        <taxon>Xylariomycetidae</taxon>
        <taxon>Amphisphaeriales</taxon>
        <taxon>Pseudomassariaceae</taxon>
        <taxon>Pseudomassariella</taxon>
    </lineage>
</organism>
<sequence>MGICTGFGSIVRLGSKSTTRTLPLTLPDQIIDKDKIKTLAERFEDSFETYMQDRGTYTHILLHIEFSEMDRHFRDAISVPEAEDGEVLVGKHGLQMAEDRCLARWSRGRDAGIFAKAKSESLCDGVWEMKPEARSVKIQQWQEEMHEEKMNTLVCQIAAFNKAAEDAPKSPQGEN</sequence>
<dbReference type="Proteomes" id="UP000193689">
    <property type="component" value="Unassembled WGS sequence"/>
</dbReference>
<name>A0A1Y2E4H3_9PEZI</name>
<dbReference type="GeneID" id="63781465"/>
<reference evidence="1 2" key="1">
    <citation type="submission" date="2016-07" db="EMBL/GenBank/DDBJ databases">
        <title>Pervasive Adenine N6-methylation of Active Genes in Fungi.</title>
        <authorList>
            <consortium name="DOE Joint Genome Institute"/>
            <person name="Mondo S.J."/>
            <person name="Dannebaum R.O."/>
            <person name="Kuo R.C."/>
            <person name="Labutti K."/>
            <person name="Haridas S."/>
            <person name="Kuo A."/>
            <person name="Salamov A."/>
            <person name="Ahrendt S.R."/>
            <person name="Lipzen A."/>
            <person name="Sullivan W."/>
            <person name="Andreopoulos W.B."/>
            <person name="Clum A."/>
            <person name="Lindquist E."/>
            <person name="Daum C."/>
            <person name="Ramamoorthy G.K."/>
            <person name="Gryganskyi A."/>
            <person name="Culley D."/>
            <person name="Magnuson J.K."/>
            <person name="James T.Y."/>
            <person name="O'Malley M.A."/>
            <person name="Stajich J.E."/>
            <person name="Spatafora J.W."/>
            <person name="Visel A."/>
            <person name="Grigoriev I.V."/>
        </authorList>
    </citation>
    <scope>NUCLEOTIDE SEQUENCE [LARGE SCALE GENOMIC DNA]</scope>
    <source>
        <strain evidence="1 2">CBS 129021</strain>
    </source>
</reference>
<dbReference type="STRING" id="1141098.A0A1Y2E4H3"/>
<proteinExistence type="predicted"/>
<gene>
    <name evidence="1" type="ORF">BCR38DRAFT_523136</name>
</gene>
<dbReference type="OrthoDB" id="2423195at2759"/>
<accession>A0A1Y2E4H3</accession>
<dbReference type="EMBL" id="MCFJ01000005">
    <property type="protein sequence ID" value="ORY66337.1"/>
    <property type="molecule type" value="Genomic_DNA"/>
</dbReference>
<keyword evidence="2" id="KW-1185">Reference proteome</keyword>